<reference evidence="2 3" key="1">
    <citation type="journal article" date="2015" name="Nature">
        <title>rRNA introns, odd ribosomes, and small enigmatic genomes across a large radiation of phyla.</title>
        <authorList>
            <person name="Brown C.T."/>
            <person name="Hug L.A."/>
            <person name="Thomas B.C."/>
            <person name="Sharon I."/>
            <person name="Castelle C.J."/>
            <person name="Singh A."/>
            <person name="Wilkins M.J."/>
            <person name="Williams K.H."/>
            <person name="Banfield J.F."/>
        </authorList>
    </citation>
    <scope>NUCLEOTIDE SEQUENCE [LARGE SCALE GENOMIC DNA]</scope>
</reference>
<feature type="transmembrane region" description="Helical" evidence="1">
    <location>
        <begin position="381"/>
        <end position="401"/>
    </location>
</feature>
<feature type="transmembrane region" description="Helical" evidence="1">
    <location>
        <begin position="492"/>
        <end position="516"/>
    </location>
</feature>
<keyword evidence="1" id="KW-1133">Transmembrane helix</keyword>
<feature type="transmembrane region" description="Helical" evidence="1">
    <location>
        <begin position="245"/>
        <end position="261"/>
    </location>
</feature>
<evidence type="ECO:0000313" key="2">
    <source>
        <dbReference type="EMBL" id="KKS98612.1"/>
    </source>
</evidence>
<feature type="transmembrane region" description="Helical" evidence="1">
    <location>
        <begin position="416"/>
        <end position="436"/>
    </location>
</feature>
<feature type="transmembrane region" description="Helical" evidence="1">
    <location>
        <begin position="348"/>
        <end position="369"/>
    </location>
</feature>
<feature type="transmembrane region" description="Helical" evidence="1">
    <location>
        <begin position="146"/>
        <end position="164"/>
    </location>
</feature>
<dbReference type="EMBL" id="LCFP01000001">
    <property type="protein sequence ID" value="KKS98612.1"/>
    <property type="molecule type" value="Genomic_DNA"/>
</dbReference>
<organism evidence="2 3">
    <name type="scientific">Candidatus Gottesmanbacteria bacterium GW2011_GWA2_43_14</name>
    <dbReference type="NCBI Taxonomy" id="1618443"/>
    <lineage>
        <taxon>Bacteria</taxon>
        <taxon>Candidatus Gottesmaniibacteriota</taxon>
    </lineage>
</organism>
<feature type="transmembrane region" description="Helical" evidence="1">
    <location>
        <begin position="7"/>
        <end position="27"/>
    </location>
</feature>
<dbReference type="STRING" id="1618443.UV73_C0001G0133"/>
<proteinExistence type="predicted"/>
<evidence type="ECO:0008006" key="4">
    <source>
        <dbReference type="Google" id="ProtNLM"/>
    </source>
</evidence>
<evidence type="ECO:0000313" key="3">
    <source>
        <dbReference type="Proteomes" id="UP000034894"/>
    </source>
</evidence>
<gene>
    <name evidence="2" type="ORF">UV73_C0001G0133</name>
</gene>
<dbReference type="Proteomes" id="UP000034894">
    <property type="component" value="Unassembled WGS sequence"/>
</dbReference>
<name>A0A0G1DM41_9BACT</name>
<sequence>MNRRIKLFFYLSLILTLLSWIFIVPIWHFPDEQAHFGQVAFMSQKWRNSEDAEYDLTEEIYLSEQLLGTARDNSGKNRFTFNPEYRIEYTDQLTGKYEEAIRSSGISDYGKKFVHQEAARYPPFYYLGGALVYKIAEGADLFTRVFMVRFLSGIIFLLNIYYIFKIGKLLFPKDMISQLSLAVLSAYQPMMVFANAGVNSDSLGNFLMTLFLYYAGLMLKNGWTYSGILKITGCLLLGIYTKPQFIVMLPLLVILFIFLAVRDLHNKYRIFLMLAAFSLLYLSVVFFTRLDFSTFPLVKEVAENFDLRSFLKFSQEYTLPHSYREVLPWYWGIFNWLGVTYPRIVHRIINRVLFVSIAGFVIYLIAIWRNKKLNSPQVQTLFFYLTAFFIFVLSISVYDWYSWQKSSYVLGIQGRYFLSFIPVQMAVVLTGWGQLFSFRKKLKIWSSYILSLAMIILNYVALITVSASYYSFSDARTFIIQASQYKPFFAKGFLLVFVLFAQFIFITGFLLQYFLVTHEQAQKNK</sequence>
<dbReference type="InterPro" id="IPR018674">
    <property type="entry name" value="DUF2142_membrane"/>
</dbReference>
<feature type="transmembrane region" description="Helical" evidence="1">
    <location>
        <begin position="202"/>
        <end position="217"/>
    </location>
</feature>
<dbReference type="Pfam" id="PF09913">
    <property type="entry name" value="DUF2142"/>
    <property type="match status" value="1"/>
</dbReference>
<keyword evidence="1" id="KW-0472">Membrane</keyword>
<feature type="transmembrane region" description="Helical" evidence="1">
    <location>
        <begin position="268"/>
        <end position="287"/>
    </location>
</feature>
<comment type="caution">
    <text evidence="2">The sequence shown here is derived from an EMBL/GenBank/DDBJ whole genome shotgun (WGS) entry which is preliminary data.</text>
</comment>
<protein>
    <recommendedName>
        <fullName evidence="4">Glycosyltransferase RgtA/B/C/D-like domain-containing protein</fullName>
    </recommendedName>
</protein>
<feature type="transmembrane region" description="Helical" evidence="1">
    <location>
        <begin position="448"/>
        <end position="472"/>
    </location>
</feature>
<accession>A0A0G1DM41</accession>
<dbReference type="AlphaFoldDB" id="A0A0G1DM41"/>
<keyword evidence="1" id="KW-0812">Transmembrane</keyword>
<evidence type="ECO:0000256" key="1">
    <source>
        <dbReference type="SAM" id="Phobius"/>
    </source>
</evidence>